<comment type="caution">
    <text evidence="1">The sequence shown here is derived from an EMBL/GenBank/DDBJ whole genome shotgun (WGS) entry which is preliminary data.</text>
</comment>
<dbReference type="EMBL" id="CACRXK020020601">
    <property type="protein sequence ID" value="CAB4034992.1"/>
    <property type="molecule type" value="Genomic_DNA"/>
</dbReference>
<reference evidence="1" key="1">
    <citation type="submission" date="2020-04" db="EMBL/GenBank/DDBJ databases">
        <authorList>
            <person name="Alioto T."/>
            <person name="Alioto T."/>
            <person name="Gomez Garrido J."/>
        </authorList>
    </citation>
    <scope>NUCLEOTIDE SEQUENCE</scope>
    <source>
        <strain evidence="1">A484AB</strain>
    </source>
</reference>
<accession>A0A6S7LBI0</accession>
<dbReference type="AlphaFoldDB" id="A0A6S7LBI0"/>
<gene>
    <name evidence="1" type="ORF">PACLA_8A031370</name>
</gene>
<proteinExistence type="predicted"/>
<dbReference type="Proteomes" id="UP001152795">
    <property type="component" value="Unassembled WGS sequence"/>
</dbReference>
<protein>
    <submittedName>
        <fullName evidence="1">Transposon Tf2-9 poly</fullName>
    </submittedName>
</protein>
<keyword evidence="2" id="KW-1185">Reference proteome</keyword>
<organism evidence="1 2">
    <name type="scientific">Paramuricea clavata</name>
    <name type="common">Red gorgonian</name>
    <name type="synonym">Violescent sea-whip</name>
    <dbReference type="NCBI Taxonomy" id="317549"/>
    <lineage>
        <taxon>Eukaryota</taxon>
        <taxon>Metazoa</taxon>
        <taxon>Cnidaria</taxon>
        <taxon>Anthozoa</taxon>
        <taxon>Octocorallia</taxon>
        <taxon>Malacalcyonacea</taxon>
        <taxon>Plexauridae</taxon>
        <taxon>Paramuricea</taxon>
    </lineage>
</organism>
<evidence type="ECO:0000313" key="2">
    <source>
        <dbReference type="Proteomes" id="UP001152795"/>
    </source>
</evidence>
<name>A0A6S7LBI0_PARCT</name>
<sequence>MAAMMFEEDKSIDKFVTRLRDVAANRCDFHRIDLEIKDQIVQKCLYDRLRRKKLREDLSLANLVNTARAMEIADAQKKALENPSILNSNSKIVKNENTLKTKECKERIKTTRPKTRNTLTMVDRGHIEMVESLARRGDLNVGIVERRIIMQGSAKQLKG</sequence>
<evidence type="ECO:0000313" key="1">
    <source>
        <dbReference type="EMBL" id="CAB4034992.1"/>
    </source>
</evidence>